<keyword evidence="4" id="KW-1185">Reference proteome</keyword>
<dbReference type="SUPFAM" id="SSF63992">
    <property type="entry name" value="Dipeptide transport protein"/>
    <property type="match status" value="1"/>
</dbReference>
<feature type="active site" description="Nucleophile" evidence="1">
    <location>
        <position position="119"/>
    </location>
</feature>
<dbReference type="OrthoDB" id="9785420at2"/>
<dbReference type="GO" id="GO:0046872">
    <property type="term" value="F:metal ion binding"/>
    <property type="evidence" value="ECO:0007669"/>
    <property type="project" value="UniProtKB-KW"/>
</dbReference>
<evidence type="ECO:0000313" key="3">
    <source>
        <dbReference type="EMBL" id="AKI97984.1"/>
    </source>
</evidence>
<reference evidence="3 4" key="1">
    <citation type="submission" date="2015-04" db="EMBL/GenBank/DDBJ databases">
        <title>Complete Genome Sequence of Kosmotoga pacifica SLHLJ1.</title>
        <authorList>
            <person name="Jiang L.J."/>
            <person name="Shao Z.Z."/>
            <person name="Jebbar M."/>
        </authorList>
    </citation>
    <scope>NUCLEOTIDE SEQUENCE [LARGE SCALE GENOMIC DNA]</scope>
    <source>
        <strain evidence="3 4">SLHLJ1</strain>
    </source>
</reference>
<evidence type="ECO:0000256" key="2">
    <source>
        <dbReference type="PIRSR" id="PIRSR015853-2"/>
    </source>
</evidence>
<dbReference type="KEGG" id="kpf:IX53_09285"/>
<feature type="binding site" evidence="2">
    <location>
        <position position="8"/>
    </location>
    <ligand>
        <name>Zn(2+)</name>
        <dbReference type="ChEBI" id="CHEBI:29105"/>
        <label>2</label>
    </ligand>
</feature>
<dbReference type="Pfam" id="PF04951">
    <property type="entry name" value="Peptidase_M55"/>
    <property type="match status" value="1"/>
</dbReference>
<dbReference type="InterPro" id="IPR027476">
    <property type="entry name" value="DppA_N"/>
</dbReference>
<feature type="binding site" evidence="2">
    <location>
        <position position="138"/>
    </location>
    <ligand>
        <name>Zn(2+)</name>
        <dbReference type="ChEBI" id="CHEBI:29105"/>
        <label>2</label>
    </ligand>
</feature>
<dbReference type="PIRSF" id="PIRSF015853">
    <property type="entry name" value="Pep_DppA"/>
    <property type="match status" value="1"/>
</dbReference>
<dbReference type="PATRIC" id="fig|1330330.3.peg.1886"/>
<feature type="binding site" evidence="2">
    <location>
        <position position="8"/>
    </location>
    <ligand>
        <name>Zn(2+)</name>
        <dbReference type="ChEBI" id="CHEBI:29105"/>
        <label>1</label>
    </ligand>
</feature>
<dbReference type="InterPro" id="IPR007035">
    <property type="entry name" value="Peptidase_M55"/>
</dbReference>
<feature type="binding site" evidence="2">
    <location>
        <position position="10"/>
    </location>
    <ligand>
        <name>Zn(2+)</name>
        <dbReference type="ChEBI" id="CHEBI:29105"/>
        <label>1</label>
    </ligand>
</feature>
<gene>
    <name evidence="3" type="ORF">IX53_09285</name>
</gene>
<protein>
    <submittedName>
        <fullName evidence="3">Peptidase M55</fullName>
    </submittedName>
</protein>
<dbReference type="Gene3D" id="3.30.1360.130">
    <property type="entry name" value="Dipeptide transport protein"/>
    <property type="match status" value="1"/>
</dbReference>
<feature type="binding site" evidence="2">
    <location>
        <position position="107"/>
    </location>
    <ligand>
        <name>Zn(2+)</name>
        <dbReference type="ChEBI" id="CHEBI:29105"/>
        <label>2</label>
    </ligand>
</feature>
<dbReference type="Gene3D" id="3.40.50.10780">
    <property type="entry name" value="Dipeptide transport protein"/>
    <property type="match status" value="1"/>
</dbReference>
<feature type="binding site" evidence="2">
    <location>
        <position position="62"/>
    </location>
    <ligand>
        <name>Zn(2+)</name>
        <dbReference type="ChEBI" id="CHEBI:29105"/>
        <label>2</label>
    </ligand>
</feature>
<name>A0A0G2ZEL5_9BACT</name>
<dbReference type="RefSeq" id="WP_047755119.1">
    <property type="nucleotide sequence ID" value="NZ_CAJUHA010000018.1"/>
</dbReference>
<dbReference type="AlphaFoldDB" id="A0A0G2ZEL5"/>
<dbReference type="Proteomes" id="UP000035159">
    <property type="component" value="Chromosome"/>
</dbReference>
<dbReference type="EMBL" id="CP011232">
    <property type="protein sequence ID" value="AKI97984.1"/>
    <property type="molecule type" value="Genomic_DNA"/>
</dbReference>
<dbReference type="CDD" id="cd08769">
    <property type="entry name" value="DAP_dppA_2"/>
    <property type="match status" value="1"/>
</dbReference>
<sequence length="278" mass="31391">MKIYISTDMEGVAGVVSWNEMEPPSRKEWTAMQDTELNWLVQEIQNSPLNDQIEEIVICDSHARGENLRYGAINDKRVNWIRGYPRPFYMMEGLDSSFDLVMFIGYHARIGSWRGIMDHSYSPSVIYNVRLNGIEVGEVEINSYFAGWYGVPVGLISGDDVLQQQLKDFIDVPYVQTKEGLGRFSAKVYHPDIVKENYSKAFKELLSKLPDLKPLKPAPETVLEIDLCTTVIADAVSVIPGLERTGGRTVKFISSNYPDVLRMILAVAMLGGRVANYK</sequence>
<keyword evidence="2" id="KW-0862">Zinc</keyword>
<evidence type="ECO:0000256" key="1">
    <source>
        <dbReference type="PIRSR" id="PIRSR015853-1"/>
    </source>
</evidence>
<evidence type="ECO:0000313" key="4">
    <source>
        <dbReference type="Proteomes" id="UP000035159"/>
    </source>
</evidence>
<accession>A0A0G2ZEL5</accession>
<proteinExistence type="predicted"/>
<keyword evidence="2" id="KW-0479">Metal-binding</keyword>
<organism evidence="3 4">
    <name type="scientific">Kosmotoga pacifica</name>
    <dbReference type="NCBI Taxonomy" id="1330330"/>
    <lineage>
        <taxon>Bacteria</taxon>
        <taxon>Thermotogati</taxon>
        <taxon>Thermotogota</taxon>
        <taxon>Thermotogae</taxon>
        <taxon>Kosmotogales</taxon>
        <taxon>Kosmotogaceae</taxon>
        <taxon>Kosmotoga</taxon>
    </lineage>
</organism>
<dbReference type="InterPro" id="IPR036177">
    <property type="entry name" value="Peptidase_M55_sf"/>
</dbReference>